<evidence type="ECO:0000313" key="1">
    <source>
        <dbReference type="EMBL" id="MCL7045215.1"/>
    </source>
</evidence>
<comment type="caution">
    <text evidence="1">The sequence shown here is derived from an EMBL/GenBank/DDBJ whole genome shotgun (WGS) entry which is preliminary data.</text>
</comment>
<keyword evidence="2" id="KW-1185">Reference proteome</keyword>
<accession>A0AA41VPR0</accession>
<dbReference type="EMBL" id="JAJJMA010267157">
    <property type="protein sequence ID" value="MCL7045215.1"/>
    <property type="molecule type" value="Genomic_DNA"/>
</dbReference>
<name>A0AA41VPR0_PAPNU</name>
<protein>
    <submittedName>
        <fullName evidence="1">Uncharacterized protein</fullName>
    </submittedName>
</protein>
<dbReference type="AlphaFoldDB" id="A0AA41VPR0"/>
<organism evidence="1 2">
    <name type="scientific">Papaver nudicaule</name>
    <name type="common">Iceland poppy</name>
    <dbReference type="NCBI Taxonomy" id="74823"/>
    <lineage>
        <taxon>Eukaryota</taxon>
        <taxon>Viridiplantae</taxon>
        <taxon>Streptophyta</taxon>
        <taxon>Embryophyta</taxon>
        <taxon>Tracheophyta</taxon>
        <taxon>Spermatophyta</taxon>
        <taxon>Magnoliopsida</taxon>
        <taxon>Ranunculales</taxon>
        <taxon>Papaveraceae</taxon>
        <taxon>Papaveroideae</taxon>
        <taxon>Papaver</taxon>
    </lineage>
</organism>
<gene>
    <name evidence="1" type="ORF">MKW94_011058</name>
</gene>
<proteinExistence type="predicted"/>
<dbReference type="Proteomes" id="UP001177140">
    <property type="component" value="Unassembled WGS sequence"/>
</dbReference>
<sequence length="52" mass="6076">NSLPIQSHSFVIRSIPLTAKIQVYEELQAASCLVINEFQLQMKSRQRSRIFR</sequence>
<evidence type="ECO:0000313" key="2">
    <source>
        <dbReference type="Proteomes" id="UP001177140"/>
    </source>
</evidence>
<feature type="non-terminal residue" evidence="1">
    <location>
        <position position="1"/>
    </location>
</feature>
<reference evidence="1" key="1">
    <citation type="submission" date="2022-03" db="EMBL/GenBank/DDBJ databases">
        <title>A functionally conserved STORR gene fusion in Papaver species that diverged 16.8 million years ago.</title>
        <authorList>
            <person name="Catania T."/>
        </authorList>
    </citation>
    <scope>NUCLEOTIDE SEQUENCE</scope>
    <source>
        <strain evidence="1">S-191538</strain>
    </source>
</reference>
<feature type="non-terminal residue" evidence="1">
    <location>
        <position position="52"/>
    </location>
</feature>